<feature type="region of interest" description="Disordered" evidence="1">
    <location>
        <begin position="389"/>
        <end position="436"/>
    </location>
</feature>
<feature type="transmembrane region" description="Helical" evidence="2">
    <location>
        <begin position="180"/>
        <end position="197"/>
    </location>
</feature>
<feature type="transmembrane region" description="Helical" evidence="2">
    <location>
        <begin position="57"/>
        <end position="75"/>
    </location>
</feature>
<dbReference type="GO" id="GO:0016020">
    <property type="term" value="C:membrane"/>
    <property type="evidence" value="ECO:0007669"/>
    <property type="project" value="TreeGrafter"/>
</dbReference>
<dbReference type="InterPro" id="IPR050879">
    <property type="entry name" value="Acyltransferase_3"/>
</dbReference>
<keyword evidence="5" id="KW-1185">Reference proteome</keyword>
<feature type="transmembrane region" description="Helical" evidence="2">
    <location>
        <begin position="240"/>
        <end position="259"/>
    </location>
</feature>
<evidence type="ECO:0000313" key="4">
    <source>
        <dbReference type="EMBL" id="TGN65532.1"/>
    </source>
</evidence>
<evidence type="ECO:0000256" key="1">
    <source>
        <dbReference type="SAM" id="MobiDB-lite"/>
    </source>
</evidence>
<feature type="compositionally biased region" description="Polar residues" evidence="1">
    <location>
        <begin position="394"/>
        <end position="412"/>
    </location>
</feature>
<feature type="transmembrane region" description="Helical" evidence="2">
    <location>
        <begin position="155"/>
        <end position="175"/>
    </location>
</feature>
<dbReference type="PANTHER" id="PTHR23028:SF53">
    <property type="entry name" value="ACYL_TRANSF_3 DOMAIN-CONTAINING PROTEIN"/>
    <property type="match status" value="1"/>
</dbReference>
<keyword evidence="2" id="KW-1133">Transmembrane helix</keyword>
<keyword evidence="2" id="KW-0812">Transmembrane</keyword>
<accession>A0A4Z1C7N1</accession>
<feature type="transmembrane region" description="Helical" evidence="2">
    <location>
        <begin position="21"/>
        <end position="37"/>
    </location>
</feature>
<feature type="domain" description="Acyltransferase 3" evidence="3">
    <location>
        <begin position="16"/>
        <end position="348"/>
    </location>
</feature>
<keyword evidence="4" id="KW-0012">Acyltransferase</keyword>
<dbReference type="GO" id="GO:0009103">
    <property type="term" value="P:lipopolysaccharide biosynthetic process"/>
    <property type="evidence" value="ECO:0007669"/>
    <property type="project" value="TreeGrafter"/>
</dbReference>
<comment type="caution">
    <text evidence="4">The sequence shown here is derived from an EMBL/GenBank/DDBJ whole genome shotgun (WGS) entry which is preliminary data.</text>
</comment>
<evidence type="ECO:0000256" key="2">
    <source>
        <dbReference type="SAM" id="Phobius"/>
    </source>
</evidence>
<dbReference type="GO" id="GO:0016747">
    <property type="term" value="F:acyltransferase activity, transferring groups other than amino-acyl groups"/>
    <property type="evidence" value="ECO:0007669"/>
    <property type="project" value="InterPro"/>
</dbReference>
<evidence type="ECO:0000259" key="3">
    <source>
        <dbReference type="Pfam" id="PF01757"/>
    </source>
</evidence>
<dbReference type="Proteomes" id="UP000297496">
    <property type="component" value="Unassembled WGS sequence"/>
</dbReference>
<name>A0A4Z1C7N1_9ACTN</name>
<evidence type="ECO:0000313" key="5">
    <source>
        <dbReference type="Proteomes" id="UP000297496"/>
    </source>
</evidence>
<proteinExistence type="predicted"/>
<feature type="transmembrane region" description="Helical" evidence="2">
    <location>
        <begin position="271"/>
        <end position="292"/>
    </location>
</feature>
<dbReference type="EMBL" id="SRRO01000001">
    <property type="protein sequence ID" value="TGN65532.1"/>
    <property type="molecule type" value="Genomic_DNA"/>
</dbReference>
<feature type="transmembrane region" description="Helical" evidence="2">
    <location>
        <begin position="95"/>
        <end position="114"/>
    </location>
</feature>
<keyword evidence="4" id="KW-0808">Transferase</keyword>
<sequence length="436" mass="47872">MSDRPHTVVRDRVQVFDGLRGIAILLVMLSHTSWLTWPHVRGEGNIVTRALLENGNFAVSIFFVIGAFLYTRGLLNRAASPQGLHPGVHLVRRVLRLTPAVLVLLGVLACVAALEPTPTYDGLRLGESAQSILTYTWNWYVKDNPLVARPDLGHLWYLSVDMQVFLLVLLLVWLLHKKPWALIGTLSLILLMVFAWRTHVYQTEGLYQALLRTNARMDAPLSGALAACLVPYARRFARWAPTAAVGSLVALAALSLATVDDVQFFRLPGDLVDVALAVFVVACTIAPVSARLTGILGFAPLAMLGRRSLSLYIWHFPIYMYLYHHTESWSYQLRTAVALALTVTIAVVNDRTVEHWVGRTLVDPRWSRLDRGIPTYLGALASATVRGVAGRHPGTTTATEQPTPEGASTLTVNDDAAGRSATAPAGQPRRTRPDDA</sequence>
<gene>
    <name evidence="4" type="ORF">EXE59_17395</name>
</gene>
<dbReference type="Pfam" id="PF01757">
    <property type="entry name" value="Acyl_transf_3"/>
    <property type="match status" value="1"/>
</dbReference>
<dbReference type="RefSeq" id="WP_135840027.1">
    <property type="nucleotide sequence ID" value="NZ_SRRO01000001.1"/>
</dbReference>
<reference evidence="4 5" key="1">
    <citation type="submission" date="2019-04" db="EMBL/GenBank/DDBJ databases">
        <title>Three New Species of Nocardioides, Nocardioides euryhalodurans sp. nov., Nocardioides seonyuensis sp. nov. and Nocardioides eburneoflavus sp. nov. Isolated from Soil.</title>
        <authorList>
            <person name="Roh S.G."/>
            <person name="Lee C."/>
            <person name="Kim M.-K."/>
            <person name="Kim S.B."/>
        </authorList>
    </citation>
    <scope>NUCLEOTIDE SEQUENCE [LARGE SCALE GENOMIC DNA]</scope>
    <source>
        <strain evidence="4 5">MMS17-SY213</strain>
    </source>
</reference>
<dbReference type="AlphaFoldDB" id="A0A4Z1C7N1"/>
<protein>
    <submittedName>
        <fullName evidence="4">Acyltransferase</fullName>
    </submittedName>
</protein>
<keyword evidence="2" id="KW-0472">Membrane</keyword>
<dbReference type="OrthoDB" id="4865110at2"/>
<dbReference type="InterPro" id="IPR002656">
    <property type="entry name" value="Acyl_transf_3_dom"/>
</dbReference>
<organism evidence="4 5">
    <name type="scientific">Nocardioides eburneiflavus</name>
    <dbReference type="NCBI Taxonomy" id="2518372"/>
    <lineage>
        <taxon>Bacteria</taxon>
        <taxon>Bacillati</taxon>
        <taxon>Actinomycetota</taxon>
        <taxon>Actinomycetes</taxon>
        <taxon>Propionibacteriales</taxon>
        <taxon>Nocardioidaceae</taxon>
        <taxon>Nocardioides</taxon>
    </lineage>
</organism>
<dbReference type="PANTHER" id="PTHR23028">
    <property type="entry name" value="ACETYLTRANSFERASE"/>
    <property type="match status" value="1"/>
</dbReference>